<feature type="domain" description="SpaA-like prealbumin fold" evidence="1">
    <location>
        <begin position="4"/>
        <end position="68"/>
    </location>
</feature>
<dbReference type="KEGG" id="rsa:RSal33209_0840"/>
<sequence length="223" mass="23321">MQDRSYTVSETASGTTNLANYVSTYQCVNVNNNNAVVASGSGTTATFTYLVPASADGANVKCTFTNTAKPQSFTVAKTSDKADAKPGDKVNYTLTLKNTGAVDYTTGNPARISDNLSKVIDDATYNNDAVATAGPAPSYSAPTLSWAGPLAVDASMTIKYSATVKADGQRGDNLLTNVVTGGSNCVPGSTDATCTTTTAVPQVERIRSRLIRLLARRLKLVRN</sequence>
<dbReference type="HOGENOM" id="CLU_1239320_0_0_11"/>
<evidence type="ECO:0000259" key="1">
    <source>
        <dbReference type="Pfam" id="PF20674"/>
    </source>
</evidence>
<dbReference type="AlphaFoldDB" id="A9WQD4"/>
<dbReference type="EMBL" id="CP000910">
    <property type="protein sequence ID" value="ABY22584.1"/>
    <property type="molecule type" value="Genomic_DNA"/>
</dbReference>
<name>A9WQD4_RENSM</name>
<feature type="domain" description="DUF7927" evidence="2">
    <location>
        <begin position="74"/>
        <end position="197"/>
    </location>
</feature>
<evidence type="ECO:0000313" key="4">
    <source>
        <dbReference type="Proteomes" id="UP000002007"/>
    </source>
</evidence>
<reference evidence="4" key="1">
    <citation type="journal article" date="2008" name="J. Bacteriol.">
        <title>Genome sequence of the fish pathogen Renibacterium salmoninarum suggests reductive evolution away from an environmental Arthrobacter ancestor.</title>
        <authorList>
            <person name="Wiens G.D."/>
            <person name="Rockey D.D."/>
            <person name="Wu Z."/>
            <person name="Chang J."/>
            <person name="Levy R."/>
            <person name="Crane S."/>
            <person name="Chen D.S."/>
            <person name="Capri G.R."/>
            <person name="Burnett J.R."/>
            <person name="Sudheesh P.S."/>
            <person name="Schipma M.J."/>
            <person name="Burd H."/>
            <person name="Bhattacharyya A."/>
            <person name="Rhodes L.D."/>
            <person name="Kaul R."/>
            <person name="Strom M.S."/>
        </authorList>
    </citation>
    <scope>NUCLEOTIDE SEQUENCE [LARGE SCALE GENOMIC DNA]</scope>
    <source>
        <strain evidence="4">ATCC 33209 / DSM 20767 / JCM 11484 / NBRC 15589 / NCIMB 2235</strain>
    </source>
</reference>
<dbReference type="InterPro" id="IPR047589">
    <property type="entry name" value="DUF11_rpt"/>
</dbReference>
<dbReference type="Proteomes" id="UP000002007">
    <property type="component" value="Chromosome"/>
</dbReference>
<keyword evidence="4" id="KW-1185">Reference proteome</keyword>
<dbReference type="Pfam" id="PF20674">
    <property type="entry name" value="SpaA_3"/>
    <property type="match status" value="1"/>
</dbReference>
<protein>
    <submittedName>
        <fullName evidence="3">Uncharacterized protein</fullName>
    </submittedName>
</protein>
<evidence type="ECO:0000313" key="3">
    <source>
        <dbReference type="EMBL" id="ABY22584.1"/>
    </source>
</evidence>
<dbReference type="InterPro" id="IPR057687">
    <property type="entry name" value="DUF7927"/>
</dbReference>
<dbReference type="Pfam" id="PF25549">
    <property type="entry name" value="DUF7927"/>
    <property type="match status" value="1"/>
</dbReference>
<evidence type="ECO:0000259" key="2">
    <source>
        <dbReference type="Pfam" id="PF25549"/>
    </source>
</evidence>
<gene>
    <name evidence="3" type="ordered locus">RSal33209_0840</name>
</gene>
<dbReference type="STRING" id="288705.RSal33209_0840"/>
<dbReference type="InterPro" id="IPR048834">
    <property type="entry name" value="SpaA_pre-album"/>
</dbReference>
<accession>A9WQD4</accession>
<dbReference type="eggNOG" id="COG1361">
    <property type="taxonomic scope" value="Bacteria"/>
</dbReference>
<proteinExistence type="predicted"/>
<organism evidence="3 4">
    <name type="scientific">Renibacterium salmoninarum (strain ATCC 33209 / DSM 20767 / JCM 11484 / NBRC 15589 / NCIMB 2235)</name>
    <dbReference type="NCBI Taxonomy" id="288705"/>
    <lineage>
        <taxon>Bacteria</taxon>
        <taxon>Bacillati</taxon>
        <taxon>Actinomycetota</taxon>
        <taxon>Actinomycetes</taxon>
        <taxon>Micrococcales</taxon>
        <taxon>Micrococcaceae</taxon>
        <taxon>Renibacterium</taxon>
    </lineage>
</organism>
<dbReference type="NCBIfam" id="TIGR01451">
    <property type="entry name" value="B_ant_repeat"/>
    <property type="match status" value="1"/>
</dbReference>